<proteinExistence type="predicted"/>
<feature type="compositionally biased region" description="Low complexity" evidence="1">
    <location>
        <begin position="11"/>
        <end position="26"/>
    </location>
</feature>
<evidence type="ECO:0008006" key="5">
    <source>
        <dbReference type="Google" id="ProtNLM"/>
    </source>
</evidence>
<feature type="compositionally biased region" description="Low complexity" evidence="1">
    <location>
        <begin position="258"/>
        <end position="268"/>
    </location>
</feature>
<dbReference type="OrthoDB" id="4578482at2"/>
<feature type="compositionally biased region" description="Low complexity" evidence="1">
    <location>
        <begin position="304"/>
        <end position="317"/>
    </location>
</feature>
<dbReference type="Pfam" id="PF17270">
    <property type="entry name" value="DUF5336"/>
    <property type="match status" value="1"/>
</dbReference>
<keyword evidence="2" id="KW-0812">Transmembrane</keyword>
<comment type="caution">
    <text evidence="3">The sequence shown here is derived from an EMBL/GenBank/DDBJ whole genome shotgun (WGS) entry which is preliminary data.</text>
</comment>
<sequence length="430" mass="42896">MSYQPGGSGYGSQQPYQGSQYPGAGQHESGQPSYNPGYGQQPGGEQAQNPGYGQGYGQPAQGYGQQPAGQQPAGQQGYGQPSQPYGQQGYGQQPAQSYAQQGYGQQGYGQQGYGQSQGPKGLPADLAKYLAYAVGALGLINFFLGFAPAFDAEGFDVDQNNLFLRLPTAIALLGAAGLIALTTALLRQNAKLSGIVAALSVIGALVLLFQFFTKGDIDAGIGFILAIVFAVLQAAVAIAWLLTEAGIIKTAGSGASNASADTASTSTGQHSNSSLTGDQGTSYGQAGDQSTGYGQAGGYGAASSYGQSSGATAAGSGDQHSGGHQAAPGQSNPYAQSGYGQQGTDSGSIGLGKSDSGPAGSSDATTVVPSSPSSPSTAPGQPSTPSSAPGTSSFGAQPGASAPYEAPSTPSGEQQNPYGDQTTQFKSPER</sequence>
<feature type="compositionally biased region" description="Polar residues" evidence="1">
    <location>
        <begin position="328"/>
        <end position="347"/>
    </location>
</feature>
<evidence type="ECO:0000313" key="3">
    <source>
        <dbReference type="EMBL" id="RKR96445.1"/>
    </source>
</evidence>
<feature type="compositionally biased region" description="Polar residues" evidence="1">
    <location>
        <begin position="269"/>
        <end position="288"/>
    </location>
</feature>
<protein>
    <recommendedName>
        <fullName evidence="5">34 kDa antigenic protein</fullName>
    </recommendedName>
</protein>
<dbReference type="AlphaFoldDB" id="A0A495K6Q8"/>
<gene>
    <name evidence="3" type="ORF">DFJ75_3294</name>
</gene>
<feature type="transmembrane region" description="Helical" evidence="2">
    <location>
        <begin position="219"/>
        <end position="242"/>
    </location>
</feature>
<feature type="transmembrane region" description="Helical" evidence="2">
    <location>
        <begin position="129"/>
        <end position="150"/>
    </location>
</feature>
<keyword evidence="2" id="KW-1133">Transmembrane helix</keyword>
<feature type="compositionally biased region" description="Low complexity" evidence="1">
    <location>
        <begin position="46"/>
        <end position="103"/>
    </location>
</feature>
<feature type="region of interest" description="Disordered" evidence="1">
    <location>
        <begin position="1"/>
        <end position="117"/>
    </location>
</feature>
<feature type="compositionally biased region" description="Low complexity" evidence="1">
    <location>
        <begin position="361"/>
        <end position="393"/>
    </location>
</feature>
<feature type="transmembrane region" description="Helical" evidence="2">
    <location>
        <begin position="192"/>
        <end position="213"/>
    </location>
</feature>
<dbReference type="Proteomes" id="UP000274762">
    <property type="component" value="Unassembled WGS sequence"/>
</dbReference>
<accession>A0A495K6Q8</accession>
<dbReference type="RefSeq" id="WP_147431404.1">
    <property type="nucleotide sequence ID" value="NZ_CBCRXS010000008.1"/>
</dbReference>
<organism evidence="3 4">
    <name type="scientific">Williamsia marianensis</name>
    <dbReference type="NCBI Taxonomy" id="85044"/>
    <lineage>
        <taxon>Bacteria</taxon>
        <taxon>Bacillati</taxon>
        <taxon>Actinomycetota</taxon>
        <taxon>Actinomycetes</taxon>
        <taxon>Mycobacteriales</taxon>
        <taxon>Nocardiaceae</taxon>
        <taxon>Williamsia</taxon>
    </lineage>
</organism>
<keyword evidence="2" id="KW-0472">Membrane</keyword>
<feature type="compositionally biased region" description="Gly residues" evidence="1">
    <location>
        <begin position="1"/>
        <end position="10"/>
    </location>
</feature>
<feature type="region of interest" description="Disordered" evidence="1">
    <location>
        <begin position="258"/>
        <end position="289"/>
    </location>
</feature>
<evidence type="ECO:0000313" key="4">
    <source>
        <dbReference type="Proteomes" id="UP000274762"/>
    </source>
</evidence>
<reference evidence="3 4" key="1">
    <citation type="submission" date="2018-10" db="EMBL/GenBank/DDBJ databases">
        <title>Sequencing the genomes of 1000 actinobacteria strains.</title>
        <authorList>
            <person name="Klenk H.-P."/>
        </authorList>
    </citation>
    <scope>NUCLEOTIDE SEQUENCE [LARGE SCALE GENOMIC DNA]</scope>
    <source>
        <strain evidence="3 4">DSM 44343</strain>
    </source>
</reference>
<name>A0A495K6Q8_WILMA</name>
<evidence type="ECO:0000256" key="2">
    <source>
        <dbReference type="SAM" id="Phobius"/>
    </source>
</evidence>
<dbReference type="EMBL" id="RBKV01000001">
    <property type="protein sequence ID" value="RKR96445.1"/>
    <property type="molecule type" value="Genomic_DNA"/>
</dbReference>
<evidence type="ECO:0000256" key="1">
    <source>
        <dbReference type="SAM" id="MobiDB-lite"/>
    </source>
</evidence>
<feature type="transmembrane region" description="Helical" evidence="2">
    <location>
        <begin position="162"/>
        <end position="185"/>
    </location>
</feature>
<feature type="compositionally biased region" description="Polar residues" evidence="1">
    <location>
        <begin position="408"/>
        <end position="430"/>
    </location>
</feature>
<feature type="region of interest" description="Disordered" evidence="1">
    <location>
        <begin position="304"/>
        <end position="430"/>
    </location>
</feature>
<dbReference type="InterPro" id="IPR035166">
    <property type="entry name" value="DUF5336"/>
</dbReference>